<dbReference type="EMBL" id="MTKQ01000026">
    <property type="protein sequence ID" value="RWX49105.1"/>
    <property type="molecule type" value="Genomic_DNA"/>
</dbReference>
<sequence length="425" mass="46842">MKSIMAIDDSLVPGNKGVDPVSVAVIISSIIGAATAAACTGASIAANELGKTKPEIVGAFVNRTKWTWKPKTGCNNTVHGHWGDAPVTVQTLWPAIKETAIQKGETYEQVAKEFNGDKESEEMITKLFYLCGDGMGGESLAVFEVADKEKNNDKDSEDDKADKMDHPGDGFMIAFYLKKKPGGHHYGGVAIGSSFNGKEKSHDGKGLDLIHEIQSHEEDEGNFATMSWETTQDSKEEYVIEHKTEKGTITVSFTPGENVIFDVTYDSPTKRTEPEEKPKDNGKTELKRFDKLSSVCMDYFKAFQAIIEETGKQYSFVSVPKTSKESDYYFSLIVFGDEILFKLSPLYSSPYDSSNIGKIIVGTSDEVFFEVSFSEQGLFSDKNEKVFTKDDYNNSILHLTDRSESKVIAEHVLLNISKEIAGTGP</sequence>
<gene>
    <name evidence="1" type="ORF">VT99_10266</name>
</gene>
<protein>
    <submittedName>
        <fullName evidence="1">Uncharacterized protein</fullName>
    </submittedName>
</protein>
<dbReference type="Proteomes" id="UP000286862">
    <property type="component" value="Unassembled WGS sequence"/>
</dbReference>
<evidence type="ECO:0000313" key="2">
    <source>
        <dbReference type="Proteomes" id="UP000286862"/>
    </source>
</evidence>
<comment type="caution">
    <text evidence="1">The sequence shown here is derived from an EMBL/GenBank/DDBJ whole genome shotgun (WGS) entry which is preliminary data.</text>
</comment>
<reference evidence="1 2" key="1">
    <citation type="submission" date="2017-01" db="EMBL/GenBank/DDBJ databases">
        <title>The cable genome- insights into the physiology and evolution of filamentous bacteria capable of sulfide oxidation via long distance electron transfer.</title>
        <authorList>
            <person name="Schreiber L."/>
            <person name="Bjerg J.T."/>
            <person name="Boggild A."/>
            <person name="Van De Vossenberg J."/>
            <person name="Meysman F."/>
            <person name="Nielsen L.P."/>
            <person name="Schramm A."/>
            <person name="Kjeldsen K.U."/>
        </authorList>
    </citation>
    <scope>NUCLEOTIDE SEQUENCE [LARGE SCALE GENOMIC DNA]</scope>
    <source>
        <strain evidence="1">A2</strain>
    </source>
</reference>
<accession>A0A3S4TF20</accession>
<evidence type="ECO:0000313" key="1">
    <source>
        <dbReference type="EMBL" id="RWX49105.1"/>
    </source>
</evidence>
<organism evidence="1 2">
    <name type="scientific">Candidatus Electrothrix marina</name>
    <dbReference type="NCBI Taxonomy" id="1859130"/>
    <lineage>
        <taxon>Bacteria</taxon>
        <taxon>Pseudomonadati</taxon>
        <taxon>Thermodesulfobacteriota</taxon>
        <taxon>Desulfobulbia</taxon>
        <taxon>Desulfobulbales</taxon>
        <taxon>Desulfobulbaceae</taxon>
        <taxon>Candidatus Electrothrix</taxon>
    </lineage>
</organism>
<proteinExistence type="predicted"/>
<name>A0A3S4TF20_9BACT</name>
<dbReference type="AlphaFoldDB" id="A0A3S4TF20"/>